<evidence type="ECO:0000256" key="10">
    <source>
        <dbReference type="ARBA" id="ARBA00022840"/>
    </source>
</evidence>
<dbReference type="EMBL" id="AEXN01000024">
    <property type="protein sequence ID" value="EGC83854.1"/>
    <property type="molecule type" value="Genomic_DNA"/>
</dbReference>
<evidence type="ECO:0000256" key="11">
    <source>
        <dbReference type="ARBA" id="ARBA00022989"/>
    </source>
</evidence>
<keyword evidence="10" id="KW-0067">ATP-binding</keyword>
<keyword evidence="8" id="KW-0547">Nucleotide-binding</keyword>
<dbReference type="GO" id="GO:0000155">
    <property type="term" value="F:phosphorelay sensor kinase activity"/>
    <property type="evidence" value="ECO:0007669"/>
    <property type="project" value="InterPro"/>
</dbReference>
<dbReference type="InterPro" id="IPR036890">
    <property type="entry name" value="HATPase_C_sf"/>
</dbReference>
<evidence type="ECO:0000256" key="12">
    <source>
        <dbReference type="ARBA" id="ARBA00023012"/>
    </source>
</evidence>
<keyword evidence="6" id="KW-0808">Transferase</keyword>
<evidence type="ECO:0000256" key="5">
    <source>
        <dbReference type="ARBA" id="ARBA00022553"/>
    </source>
</evidence>
<dbReference type="SUPFAM" id="SSF55874">
    <property type="entry name" value="ATPase domain of HSP90 chaperone/DNA topoisomerase II/histidine kinase"/>
    <property type="match status" value="1"/>
</dbReference>
<dbReference type="PROSITE" id="PS50109">
    <property type="entry name" value="HIS_KIN"/>
    <property type="match status" value="1"/>
</dbReference>
<evidence type="ECO:0000256" key="14">
    <source>
        <dbReference type="SAM" id="Phobius"/>
    </source>
</evidence>
<dbReference type="GO" id="GO:0005886">
    <property type="term" value="C:plasma membrane"/>
    <property type="evidence" value="ECO:0007669"/>
    <property type="project" value="UniProtKB-SubCell"/>
</dbReference>
<reference evidence="16 17" key="1">
    <citation type="submission" date="2011-01" db="EMBL/GenBank/DDBJ databases">
        <authorList>
            <person name="Durkin A.S."/>
            <person name="Madupu R."/>
            <person name="Torralba M."/>
            <person name="Gillis M."/>
            <person name="Methe B."/>
            <person name="Sutton G."/>
            <person name="Nelson K.E."/>
        </authorList>
    </citation>
    <scope>NUCLEOTIDE SEQUENCE [LARGE SCALE GENOMIC DNA]</scope>
    <source>
        <strain evidence="16 17">ACS-025-V-Sch4</strain>
    </source>
</reference>
<dbReference type="EC" id="2.7.13.3" evidence="3"/>
<dbReference type="CDD" id="cd00082">
    <property type="entry name" value="HisKA"/>
    <property type="match status" value="1"/>
</dbReference>
<evidence type="ECO:0000313" key="16">
    <source>
        <dbReference type="EMBL" id="EGC83854.1"/>
    </source>
</evidence>
<feature type="domain" description="Histidine kinase" evidence="15">
    <location>
        <begin position="232"/>
        <end position="431"/>
    </location>
</feature>
<keyword evidence="5" id="KW-0597">Phosphoprotein</keyword>
<dbReference type="SUPFAM" id="SSF47384">
    <property type="entry name" value="Homodimeric domain of signal transducing histidine kinase"/>
    <property type="match status" value="1"/>
</dbReference>
<dbReference type="InterPro" id="IPR050398">
    <property type="entry name" value="HssS/ArlS-like"/>
</dbReference>
<gene>
    <name evidence="16" type="ORF">HMPREF9246_0399</name>
</gene>
<keyword evidence="12" id="KW-0902">Two-component regulatory system</keyword>
<comment type="catalytic activity">
    <reaction evidence="1">
        <text>ATP + protein L-histidine = ADP + protein N-phospho-L-histidine.</text>
        <dbReference type="EC" id="2.7.13.3"/>
    </reaction>
</comment>
<dbReference type="SMART" id="SM00387">
    <property type="entry name" value="HATPase_c"/>
    <property type="match status" value="1"/>
</dbReference>
<dbReference type="InterPro" id="IPR005467">
    <property type="entry name" value="His_kinase_dom"/>
</dbReference>
<dbReference type="Pfam" id="PF02518">
    <property type="entry name" value="HATPase_c"/>
    <property type="match status" value="1"/>
</dbReference>
<dbReference type="Gene3D" id="1.10.287.130">
    <property type="match status" value="1"/>
</dbReference>
<dbReference type="OrthoDB" id="368131at2"/>
<keyword evidence="13 14" id="KW-0472">Membrane</keyword>
<feature type="transmembrane region" description="Helical" evidence="14">
    <location>
        <begin position="148"/>
        <end position="170"/>
    </location>
</feature>
<evidence type="ECO:0000256" key="4">
    <source>
        <dbReference type="ARBA" id="ARBA00022475"/>
    </source>
</evidence>
<accession>F0H0Z5</accession>
<keyword evidence="17" id="KW-1185">Reference proteome</keyword>
<dbReference type="InterPro" id="IPR036097">
    <property type="entry name" value="HisK_dim/P_sf"/>
</dbReference>
<evidence type="ECO:0000256" key="7">
    <source>
        <dbReference type="ARBA" id="ARBA00022692"/>
    </source>
</evidence>
<dbReference type="PANTHER" id="PTHR45528:SF1">
    <property type="entry name" value="SENSOR HISTIDINE KINASE CPXA"/>
    <property type="match status" value="1"/>
</dbReference>
<sequence length="431" mass="51398">MFNYILKRFKKIVFRILFLMFFLIFLFMTFLYLNYRLNNKYENPNDLYTYVKANKGKTYLNEKNKKYLEEKNIWSIRLDKDGKIIESFNKPKEIKNKFNITDVAKFTRFYLADYPVFTYIAGDGLILFAYPKDSLDKFPFNYYNYKDFIFNLQLFALFVLLFFVFVYIFYRIDIKNIFKNILPFQKAIDSLYENDYEGLDEYGELKDLAISINRANEKYNNLKKSQEKWIRGLSHDVRTPLAKISWEISKDNRENINLKNIQDQVLKISNILEGLNLTLSLSNIDRENFSKESPIKIIRKLIVDKLNENPKKEIIFDNRMKNQDIKIKMDPILFYRMLENILKNSLTYTNGKIMLIISDSNHMINITILDEGSGLDENIIEKIYKEDLTNIRRHGLGILISKQIAQLHEGKFIIKNKKPGLEISFIFAYHD</sequence>
<dbReference type="Gene3D" id="3.30.565.10">
    <property type="entry name" value="Histidine kinase-like ATPase, C-terminal domain"/>
    <property type="match status" value="1"/>
</dbReference>
<keyword evidence="9 16" id="KW-0418">Kinase</keyword>
<dbReference type="AlphaFoldDB" id="F0H0Z5"/>
<name>F0H0Z5_9FIRM</name>
<comment type="subcellular location">
    <subcellularLocation>
        <location evidence="2">Cell membrane</location>
        <topology evidence="2">Multi-pass membrane protein</topology>
    </subcellularLocation>
</comment>
<evidence type="ECO:0000256" key="6">
    <source>
        <dbReference type="ARBA" id="ARBA00022679"/>
    </source>
</evidence>
<evidence type="ECO:0000256" key="3">
    <source>
        <dbReference type="ARBA" id="ARBA00012438"/>
    </source>
</evidence>
<evidence type="ECO:0000256" key="1">
    <source>
        <dbReference type="ARBA" id="ARBA00000085"/>
    </source>
</evidence>
<evidence type="ECO:0000256" key="13">
    <source>
        <dbReference type="ARBA" id="ARBA00023136"/>
    </source>
</evidence>
<dbReference type="GO" id="GO:0005524">
    <property type="term" value="F:ATP binding"/>
    <property type="evidence" value="ECO:0007669"/>
    <property type="project" value="UniProtKB-KW"/>
</dbReference>
<evidence type="ECO:0000256" key="9">
    <source>
        <dbReference type="ARBA" id="ARBA00022777"/>
    </source>
</evidence>
<organism evidence="16 17">
    <name type="scientific">Anaerococcus hydrogenalis ACS-025-V-Sch4</name>
    <dbReference type="NCBI Taxonomy" id="879306"/>
    <lineage>
        <taxon>Bacteria</taxon>
        <taxon>Bacillati</taxon>
        <taxon>Bacillota</taxon>
        <taxon>Tissierellia</taxon>
        <taxon>Tissierellales</taxon>
        <taxon>Peptoniphilaceae</taxon>
        <taxon>Anaerococcus</taxon>
    </lineage>
</organism>
<evidence type="ECO:0000259" key="15">
    <source>
        <dbReference type="PROSITE" id="PS50109"/>
    </source>
</evidence>
<keyword evidence="4" id="KW-1003">Cell membrane</keyword>
<dbReference type="Proteomes" id="UP000005277">
    <property type="component" value="Unassembled WGS sequence"/>
</dbReference>
<feature type="transmembrane region" description="Helical" evidence="14">
    <location>
        <begin position="12"/>
        <end position="33"/>
    </location>
</feature>
<dbReference type="RefSeq" id="WP_004817445.1">
    <property type="nucleotide sequence ID" value="NZ_AEXN01000024.1"/>
</dbReference>
<dbReference type="InterPro" id="IPR003594">
    <property type="entry name" value="HATPase_dom"/>
</dbReference>
<keyword evidence="7 14" id="KW-0812">Transmembrane</keyword>
<evidence type="ECO:0000256" key="8">
    <source>
        <dbReference type="ARBA" id="ARBA00022741"/>
    </source>
</evidence>
<evidence type="ECO:0000313" key="17">
    <source>
        <dbReference type="Proteomes" id="UP000005277"/>
    </source>
</evidence>
<evidence type="ECO:0000256" key="2">
    <source>
        <dbReference type="ARBA" id="ARBA00004651"/>
    </source>
</evidence>
<comment type="caution">
    <text evidence="16">The sequence shown here is derived from an EMBL/GenBank/DDBJ whole genome shotgun (WGS) entry which is preliminary data.</text>
</comment>
<dbReference type="PANTHER" id="PTHR45528">
    <property type="entry name" value="SENSOR HISTIDINE KINASE CPXA"/>
    <property type="match status" value="1"/>
</dbReference>
<protein>
    <recommendedName>
        <fullName evidence="3">histidine kinase</fullName>
        <ecNumber evidence="3">2.7.13.3</ecNumber>
    </recommendedName>
</protein>
<proteinExistence type="predicted"/>
<dbReference type="InterPro" id="IPR003661">
    <property type="entry name" value="HisK_dim/P_dom"/>
</dbReference>
<keyword evidence="11 14" id="KW-1133">Transmembrane helix</keyword>